<keyword evidence="2" id="KW-1185">Reference proteome</keyword>
<evidence type="ECO:0000313" key="2">
    <source>
        <dbReference type="Proteomes" id="UP001638806"/>
    </source>
</evidence>
<dbReference type="EMBL" id="JBGNUJ010000007">
    <property type="protein sequence ID" value="KAL3958137.1"/>
    <property type="molecule type" value="Genomic_DNA"/>
</dbReference>
<protein>
    <submittedName>
        <fullName evidence="1">Uncharacterized protein</fullName>
    </submittedName>
</protein>
<evidence type="ECO:0000313" key="1">
    <source>
        <dbReference type="EMBL" id="KAL3958137.1"/>
    </source>
</evidence>
<reference evidence="1" key="1">
    <citation type="submission" date="2024-12" db="EMBL/GenBank/DDBJ databases">
        <title>Comparative genomics and development of molecular markers within Purpureocillium lilacinum and among Purpureocillium species.</title>
        <authorList>
            <person name="Yeh Z.-Y."/>
            <person name="Ni N.-T."/>
            <person name="Lo P.-H."/>
            <person name="Mushyakhwo K."/>
            <person name="Lin C.-F."/>
            <person name="Nai Y.-S."/>
        </authorList>
    </citation>
    <scope>NUCLEOTIDE SEQUENCE</scope>
    <source>
        <strain evidence="1">NCHU-NPUST-175</strain>
    </source>
</reference>
<organism evidence="1 2">
    <name type="scientific">Purpureocillium lilacinum</name>
    <name type="common">Paecilomyces lilacinus</name>
    <dbReference type="NCBI Taxonomy" id="33203"/>
    <lineage>
        <taxon>Eukaryota</taxon>
        <taxon>Fungi</taxon>
        <taxon>Dikarya</taxon>
        <taxon>Ascomycota</taxon>
        <taxon>Pezizomycotina</taxon>
        <taxon>Sordariomycetes</taxon>
        <taxon>Hypocreomycetidae</taxon>
        <taxon>Hypocreales</taxon>
        <taxon>Ophiocordycipitaceae</taxon>
        <taxon>Purpureocillium</taxon>
    </lineage>
</organism>
<name>A0ACC4DPW4_PURLI</name>
<comment type="caution">
    <text evidence="1">The sequence shown here is derived from an EMBL/GenBank/DDBJ whole genome shotgun (WGS) entry which is preliminary data.</text>
</comment>
<proteinExistence type="predicted"/>
<accession>A0ACC4DPW4</accession>
<gene>
    <name evidence="1" type="ORF">ACCO45_008715</name>
</gene>
<sequence>MSFLLIAAIVAAYAILSSAWKFYRNYQDAIRSGLPVILCPVNNQSVPLRPILARFLPEPLFDRVRLSIFGWEFLDKGAIHERVGPAFILVTAGVNELWPQMYLLDLEICTTRALYNDNRSIDKTFFSRTGTIGPGNGVSSPQVSTSASVR</sequence>
<dbReference type="Proteomes" id="UP001638806">
    <property type="component" value="Unassembled WGS sequence"/>
</dbReference>